<keyword evidence="2" id="KW-1185">Reference proteome</keyword>
<comment type="caution">
    <text evidence="1">The sequence shown here is derived from an EMBL/GenBank/DDBJ whole genome shotgun (WGS) entry which is preliminary data.</text>
</comment>
<protein>
    <submittedName>
        <fullName evidence="1">Uncharacterized protein</fullName>
    </submittedName>
</protein>
<organism evidence="1 2">
    <name type="scientific">Dallia pectoralis</name>
    <name type="common">Alaska blackfish</name>
    <dbReference type="NCBI Taxonomy" id="75939"/>
    <lineage>
        <taxon>Eukaryota</taxon>
        <taxon>Metazoa</taxon>
        <taxon>Chordata</taxon>
        <taxon>Craniata</taxon>
        <taxon>Vertebrata</taxon>
        <taxon>Euteleostomi</taxon>
        <taxon>Actinopterygii</taxon>
        <taxon>Neopterygii</taxon>
        <taxon>Teleostei</taxon>
        <taxon>Protacanthopterygii</taxon>
        <taxon>Esociformes</taxon>
        <taxon>Umbridae</taxon>
        <taxon>Dallia</taxon>
    </lineage>
</organism>
<dbReference type="EMBL" id="CM055743">
    <property type="protein sequence ID" value="KAJ7999501.1"/>
    <property type="molecule type" value="Genomic_DNA"/>
</dbReference>
<evidence type="ECO:0000313" key="1">
    <source>
        <dbReference type="EMBL" id="KAJ7999501.1"/>
    </source>
</evidence>
<accession>A0ACC2G7E0</accession>
<proteinExistence type="predicted"/>
<dbReference type="Proteomes" id="UP001157502">
    <property type="component" value="Chromosome 16"/>
</dbReference>
<evidence type="ECO:0000313" key="2">
    <source>
        <dbReference type="Proteomes" id="UP001157502"/>
    </source>
</evidence>
<gene>
    <name evidence="1" type="ORF">DPEC_G00195080</name>
</gene>
<name>A0ACC2G7E0_DALPE</name>
<sequence>MNPDLTPDNTLSFSTNLTICGVQLHLRRRRRWRRSQPRNLSSHVETAGAHRTLSNYPEPSHRTRFPMMHRSIIYVYILYKLSRVGHQGEQTSGQTLFVDAIQTEVQSG</sequence>
<reference evidence="1" key="1">
    <citation type="submission" date="2021-05" db="EMBL/GenBank/DDBJ databases">
        <authorList>
            <person name="Pan Q."/>
            <person name="Jouanno E."/>
            <person name="Zahm M."/>
            <person name="Klopp C."/>
            <person name="Cabau C."/>
            <person name="Louis A."/>
            <person name="Berthelot C."/>
            <person name="Parey E."/>
            <person name="Roest Crollius H."/>
            <person name="Montfort J."/>
            <person name="Robinson-Rechavi M."/>
            <person name="Bouchez O."/>
            <person name="Lampietro C."/>
            <person name="Lopez Roques C."/>
            <person name="Donnadieu C."/>
            <person name="Postlethwait J."/>
            <person name="Bobe J."/>
            <person name="Dillon D."/>
            <person name="Chandos A."/>
            <person name="von Hippel F."/>
            <person name="Guiguen Y."/>
        </authorList>
    </citation>
    <scope>NUCLEOTIDE SEQUENCE</scope>
    <source>
        <strain evidence="1">YG-Jan2019</strain>
    </source>
</reference>